<dbReference type="PANTHER" id="PTHR45749">
    <property type="match status" value="1"/>
</dbReference>
<sequence>MSLVLRYVVQEDVIHGKKVIKESFHGFAACGVSPLAGLCETLLTSLRGCKIDLLGCVAKCFDGAAVTSGRCTGVQARIRELCPKSINVHCFAHRLNFVIVDVVHDTGRAEDLFTLLQSLHNFLSSPIGHELYVKAPSSRFPNSQLREIPSLSETRWVCRHDACKTLSATLPAVIDVLEDLIEVSGERSATAWRMMTRLNTSFVVHLCILNFLFKICSELVRNSKGRARL</sequence>
<comment type="caution">
    <text evidence="1">The sequence shown here is derived from an EMBL/GenBank/DDBJ whole genome shotgun (WGS) entry which is preliminary data.</text>
</comment>
<accession>A0AAV7JDR7</accession>
<evidence type="ECO:0000313" key="2">
    <source>
        <dbReference type="Proteomes" id="UP001165289"/>
    </source>
</evidence>
<keyword evidence="2" id="KW-1185">Reference proteome</keyword>
<proteinExistence type="predicted"/>
<evidence type="ECO:0000313" key="1">
    <source>
        <dbReference type="EMBL" id="KAI6646935.1"/>
    </source>
</evidence>
<reference evidence="1 2" key="1">
    <citation type="journal article" date="2023" name="BMC Biol.">
        <title>The compact genome of the sponge Oopsacas minuta (Hexactinellida) is lacking key metazoan core genes.</title>
        <authorList>
            <person name="Santini S."/>
            <person name="Schenkelaars Q."/>
            <person name="Jourda C."/>
            <person name="Duchesne M."/>
            <person name="Belahbib H."/>
            <person name="Rocher C."/>
            <person name="Selva M."/>
            <person name="Riesgo A."/>
            <person name="Vervoort M."/>
            <person name="Leys S.P."/>
            <person name="Kodjabachian L."/>
            <person name="Le Bivic A."/>
            <person name="Borchiellini C."/>
            <person name="Claverie J.M."/>
            <person name="Renard E."/>
        </authorList>
    </citation>
    <scope>NUCLEOTIDE SEQUENCE [LARGE SCALE GENOMIC DNA]</scope>
    <source>
        <strain evidence="1">SPO-2</strain>
    </source>
</reference>
<dbReference type="Proteomes" id="UP001165289">
    <property type="component" value="Unassembled WGS sequence"/>
</dbReference>
<dbReference type="EMBL" id="JAKMXF010000349">
    <property type="protein sequence ID" value="KAI6646935.1"/>
    <property type="molecule type" value="Genomic_DNA"/>
</dbReference>
<protein>
    <submittedName>
        <fullName evidence="1">Zinc finger mym-type protein 1-like protein</fullName>
    </submittedName>
</protein>
<organism evidence="1 2">
    <name type="scientific">Oopsacas minuta</name>
    <dbReference type="NCBI Taxonomy" id="111878"/>
    <lineage>
        <taxon>Eukaryota</taxon>
        <taxon>Metazoa</taxon>
        <taxon>Porifera</taxon>
        <taxon>Hexactinellida</taxon>
        <taxon>Hexasterophora</taxon>
        <taxon>Lyssacinosida</taxon>
        <taxon>Leucopsacidae</taxon>
        <taxon>Oopsacas</taxon>
    </lineage>
</organism>
<dbReference type="SUPFAM" id="SSF53098">
    <property type="entry name" value="Ribonuclease H-like"/>
    <property type="match status" value="1"/>
</dbReference>
<gene>
    <name evidence="1" type="ORF">LOD99_9029</name>
</gene>
<dbReference type="PANTHER" id="PTHR45749:SF37">
    <property type="entry name" value="OS05G0311600 PROTEIN"/>
    <property type="match status" value="1"/>
</dbReference>
<name>A0AAV7JDR7_9METZ</name>
<dbReference type="InterPro" id="IPR012337">
    <property type="entry name" value="RNaseH-like_sf"/>
</dbReference>
<dbReference type="AlphaFoldDB" id="A0AAV7JDR7"/>